<keyword evidence="4 15" id="KW-0812">Transmembrane</keyword>
<dbReference type="Pfam" id="PF01094">
    <property type="entry name" value="ANF_receptor"/>
    <property type="match status" value="1"/>
</dbReference>
<evidence type="ECO:0000256" key="13">
    <source>
        <dbReference type="PIRNR" id="PIRNR037090"/>
    </source>
</evidence>
<dbReference type="FunFam" id="1.10.287.70:FF:000172">
    <property type="entry name" value="Glutamate receptor"/>
    <property type="match status" value="1"/>
</dbReference>
<organism evidence="17 18">
    <name type="scientific">Coptis chinensis</name>
    <dbReference type="NCBI Taxonomy" id="261450"/>
    <lineage>
        <taxon>Eukaryota</taxon>
        <taxon>Viridiplantae</taxon>
        <taxon>Streptophyta</taxon>
        <taxon>Embryophyta</taxon>
        <taxon>Tracheophyta</taxon>
        <taxon>Spermatophyta</taxon>
        <taxon>Magnoliopsida</taxon>
        <taxon>Ranunculales</taxon>
        <taxon>Ranunculaceae</taxon>
        <taxon>Coptidoideae</taxon>
        <taxon>Coptis</taxon>
    </lineage>
</organism>
<feature type="transmembrane region" description="Helical" evidence="15">
    <location>
        <begin position="598"/>
        <end position="616"/>
    </location>
</feature>
<comment type="function">
    <text evidence="13">Glutamate-gated receptor that probably acts as non-selective cation channel.</text>
</comment>
<evidence type="ECO:0000313" key="18">
    <source>
        <dbReference type="Proteomes" id="UP000631114"/>
    </source>
</evidence>
<evidence type="ECO:0000256" key="15">
    <source>
        <dbReference type="SAM" id="Phobius"/>
    </source>
</evidence>
<accession>A0A835LCD6</accession>
<evidence type="ECO:0000256" key="7">
    <source>
        <dbReference type="ARBA" id="ARBA00023065"/>
    </source>
</evidence>
<dbReference type="Proteomes" id="UP000631114">
    <property type="component" value="Unassembled WGS sequence"/>
</dbReference>
<dbReference type="Gene3D" id="3.40.50.2300">
    <property type="match status" value="2"/>
</dbReference>
<keyword evidence="6 15" id="KW-1133">Transmembrane helix</keyword>
<keyword evidence="8 13" id="KW-0472">Membrane</keyword>
<evidence type="ECO:0000256" key="9">
    <source>
        <dbReference type="ARBA" id="ARBA00023170"/>
    </source>
</evidence>
<keyword evidence="11 13" id="KW-1071">Ligand-gated ion channel</keyword>
<dbReference type="SUPFAM" id="SSF53850">
    <property type="entry name" value="Periplasmic binding protein-like II"/>
    <property type="match status" value="1"/>
</dbReference>
<dbReference type="SUPFAM" id="SSF53822">
    <property type="entry name" value="Periplasmic binding protein-like I"/>
    <property type="match status" value="1"/>
</dbReference>
<keyword evidence="9 13" id="KW-0675">Receptor</keyword>
<reference evidence="17 18" key="1">
    <citation type="submission" date="2020-10" db="EMBL/GenBank/DDBJ databases">
        <title>The Coptis chinensis genome and diversification of protoberbering-type alkaloids.</title>
        <authorList>
            <person name="Wang B."/>
            <person name="Shu S."/>
            <person name="Song C."/>
            <person name="Liu Y."/>
        </authorList>
    </citation>
    <scope>NUCLEOTIDE SEQUENCE [LARGE SCALE GENOMIC DNA]</scope>
    <source>
        <strain evidence="17">HL-2020</strain>
        <tissue evidence="17">Leaf</tissue>
    </source>
</reference>
<gene>
    <name evidence="17" type="ORF">IFM89_022642</name>
</gene>
<evidence type="ECO:0000259" key="16">
    <source>
        <dbReference type="SMART" id="SM00079"/>
    </source>
</evidence>
<keyword evidence="18" id="KW-1185">Reference proteome</keyword>
<keyword evidence="7 13" id="KW-0406">Ion transport</keyword>
<feature type="transmembrane region" description="Helical" evidence="15">
    <location>
        <begin position="14"/>
        <end position="34"/>
    </location>
</feature>
<dbReference type="InterPro" id="IPR044440">
    <property type="entry name" value="GABAb_receptor_plant_PBP1"/>
</dbReference>
<dbReference type="OrthoDB" id="5984008at2759"/>
<feature type="transmembrane region" description="Helical" evidence="15">
    <location>
        <begin position="536"/>
        <end position="556"/>
    </location>
</feature>
<dbReference type="Pfam" id="PF00060">
    <property type="entry name" value="Lig_chan"/>
    <property type="match status" value="1"/>
</dbReference>
<evidence type="ECO:0000256" key="1">
    <source>
        <dbReference type="ARBA" id="ARBA00004141"/>
    </source>
</evidence>
<evidence type="ECO:0000256" key="14">
    <source>
        <dbReference type="PIRSR" id="PIRSR037090-50"/>
    </source>
</evidence>
<keyword evidence="10" id="KW-0325">Glycoprotein</keyword>
<dbReference type="Gene3D" id="1.10.287.70">
    <property type="match status" value="1"/>
</dbReference>
<comment type="similarity">
    <text evidence="2 13">Belongs to the glutamate-gated ion channel (TC 1.A.10.1) family.</text>
</comment>
<dbReference type="InterPro" id="IPR001320">
    <property type="entry name" value="Iontro_rcpt_C"/>
</dbReference>
<evidence type="ECO:0000256" key="6">
    <source>
        <dbReference type="ARBA" id="ARBA00022989"/>
    </source>
</evidence>
<dbReference type="PIRSF" id="PIRSF037090">
    <property type="entry name" value="Iontro_Glu-like_rcpt_pln"/>
    <property type="match status" value="1"/>
</dbReference>
<evidence type="ECO:0000256" key="5">
    <source>
        <dbReference type="ARBA" id="ARBA00022729"/>
    </source>
</evidence>
<feature type="domain" description="Ionotropic glutamate receptor C-terminal" evidence="16">
    <location>
        <begin position="458"/>
        <end position="755"/>
    </location>
</feature>
<evidence type="ECO:0000313" key="17">
    <source>
        <dbReference type="EMBL" id="KAF9589315.1"/>
    </source>
</evidence>
<dbReference type="FunFam" id="3.40.50.2300:FF:000188">
    <property type="entry name" value="Glutamate receptor"/>
    <property type="match status" value="1"/>
</dbReference>
<dbReference type="AlphaFoldDB" id="A0A835LCD6"/>
<dbReference type="InterPro" id="IPR028082">
    <property type="entry name" value="Peripla_BP_I"/>
</dbReference>
<dbReference type="EMBL" id="JADFTS010000009">
    <property type="protein sequence ID" value="KAF9589315.1"/>
    <property type="molecule type" value="Genomic_DNA"/>
</dbReference>
<evidence type="ECO:0000256" key="11">
    <source>
        <dbReference type="ARBA" id="ARBA00023286"/>
    </source>
</evidence>
<dbReference type="PANTHER" id="PTHR18966">
    <property type="entry name" value="IONOTROPIC GLUTAMATE RECEPTOR"/>
    <property type="match status" value="1"/>
</dbReference>
<dbReference type="CDD" id="cd19990">
    <property type="entry name" value="PBP1_GABAb_receptor_plant"/>
    <property type="match status" value="1"/>
</dbReference>
<evidence type="ECO:0000256" key="3">
    <source>
        <dbReference type="ARBA" id="ARBA00022448"/>
    </source>
</evidence>
<feature type="disulfide bond" evidence="14">
    <location>
        <begin position="703"/>
        <end position="760"/>
    </location>
</feature>
<dbReference type="SMART" id="SM00079">
    <property type="entry name" value="PBPe"/>
    <property type="match status" value="1"/>
</dbReference>
<evidence type="ECO:0000256" key="10">
    <source>
        <dbReference type="ARBA" id="ARBA00023180"/>
    </source>
</evidence>
<feature type="transmembrane region" description="Helical" evidence="15">
    <location>
        <begin position="777"/>
        <end position="800"/>
    </location>
</feature>
<dbReference type="GO" id="GO:0015276">
    <property type="term" value="F:ligand-gated monoatomic ion channel activity"/>
    <property type="evidence" value="ECO:0007669"/>
    <property type="project" value="InterPro"/>
</dbReference>
<proteinExistence type="inferred from homology"/>
<name>A0A835LCD6_9MAGN</name>
<dbReference type="InterPro" id="IPR001828">
    <property type="entry name" value="ANF_lig-bd_rcpt"/>
</dbReference>
<keyword evidence="12 13" id="KW-0407">Ion channel</keyword>
<dbReference type="Gene3D" id="3.40.190.10">
    <property type="entry name" value="Periplasmic binding protein-like II"/>
    <property type="match status" value="2"/>
</dbReference>
<keyword evidence="14" id="KW-1015">Disulfide bond</keyword>
<evidence type="ECO:0000256" key="4">
    <source>
        <dbReference type="ARBA" id="ARBA00022692"/>
    </source>
</evidence>
<keyword evidence="5" id="KW-0732">Signal</keyword>
<evidence type="ECO:0000256" key="12">
    <source>
        <dbReference type="ARBA" id="ARBA00023303"/>
    </source>
</evidence>
<dbReference type="GO" id="GO:0016020">
    <property type="term" value="C:membrane"/>
    <property type="evidence" value="ECO:0007669"/>
    <property type="project" value="UniProtKB-SubCell"/>
</dbReference>
<feature type="transmembrane region" description="Helical" evidence="15">
    <location>
        <begin position="568"/>
        <end position="586"/>
    </location>
</feature>
<evidence type="ECO:0000256" key="2">
    <source>
        <dbReference type="ARBA" id="ARBA00008685"/>
    </source>
</evidence>
<dbReference type="InterPro" id="IPR015683">
    <property type="entry name" value="Ionotropic_Glu_rcpt"/>
</dbReference>
<dbReference type="InterPro" id="IPR017103">
    <property type="entry name" value="Iontropic_Glu_rcpt_pln"/>
</dbReference>
<comment type="caution">
    <text evidence="17">The sequence shown here is derived from an EMBL/GenBank/DDBJ whole genome shotgun (WGS) entry which is preliminary data.</text>
</comment>
<keyword evidence="3 13" id="KW-0813">Transport</keyword>
<comment type="subcellular location">
    <subcellularLocation>
        <location evidence="1">Membrane</location>
        <topology evidence="1">Multi-pass membrane protein</topology>
    </subcellularLocation>
</comment>
<evidence type="ECO:0000256" key="8">
    <source>
        <dbReference type="ARBA" id="ARBA00023136"/>
    </source>
</evidence>
<sequence>MTSVPMHSPATTPYYYLFFLFSLFIFVFHGVTVISAENDITHIGAIIDVNSRIGKEENISMEIAIQNFNKASGNKKTLVLHVSDSGGNPLQASTAAENLIKQKQVQAIIGMETWQEAALVAEVSKRIRVPILSFAAPSITLPLTSVRWPFLVRMVNNDSLQVQCIASIVGSYDWRRVIVIYEADSYSTTDSGILTLLSDALQAVGSEVEHWSAFPPFSSLSDPNSFIREELEKINKYKQSRVFIIVRSSLELATRIITEAKQIGFMGRDSVWITADSVTNQFDIVNSSVMSSMQGIIGIRTPFSETSPSFKDFSIQFRNLFRSTDPQEDKSEPGIYALRAYDTISTIGLAMEKSTDISTSAALLDNILSSNFTGLSGQIQFQNRELSCFTTYEVVNVVGKSYNRLKFWSPEYGFTDEVIDGKMSQEKSTKSLLDDLVHWPGGLRRVPLGWVMPNAANRMVIGIPGRTSFEKFVKVKEGEDPTVVPKFDAAVGDITILANRTNYVEFTQPYAESGLTMVVPVKSEEKAWLFVKPFSAAMWLAVSIALMYTMFVVWFLEHRSNPEFRGPWMNQLSTAMWFTFSTIFFAHREALRSNFTRVVMVVWLFVVFVLTSSYTASLTSMLTVQRLQPTVTDIATLQRSNSPVGCDGDSFVLKYMQDVLKFDGSNIINVKSEYDYPEAFRNGTIKAAFLELPYSRVFIKRNCKDYQVTENTHRFGGLSFIFPKGSPIARDFSNAFLKLSEEGKLNELDRKWFKSSNNECADSNKDTDNQSLSVSNFWGLFLLTALTSTIMLVLYILHLFRKFGRHSVRPIGTTSGTDASFWSRIKALRTYFSNSQQLHMSNKDLNSDEARDDVVVLISSNNGELISAYNTPGHPQATPVTEIEMPETYTGESKAQTRVLRILNSFPGKRRRVHGFNYEDPERQRIPNST</sequence>
<protein>
    <recommendedName>
        <fullName evidence="13">Glutamate receptor</fullName>
    </recommendedName>
</protein>